<protein>
    <submittedName>
        <fullName evidence="7">LysR family transcriptional regulator</fullName>
    </submittedName>
</protein>
<dbReference type="Proteomes" id="UP001597405">
    <property type="component" value="Unassembled WGS sequence"/>
</dbReference>
<dbReference type="InterPro" id="IPR036390">
    <property type="entry name" value="WH_DNA-bd_sf"/>
</dbReference>
<dbReference type="InterPro" id="IPR050389">
    <property type="entry name" value="LysR-type_TF"/>
</dbReference>
<evidence type="ECO:0000313" key="8">
    <source>
        <dbReference type="Proteomes" id="UP001597405"/>
    </source>
</evidence>
<keyword evidence="2" id="KW-0536">Nodulation</keyword>
<dbReference type="InterPro" id="IPR000847">
    <property type="entry name" value="LysR_HTH_N"/>
</dbReference>
<comment type="similarity">
    <text evidence="1">Belongs to the LysR transcriptional regulatory family.</text>
</comment>
<dbReference type="PANTHER" id="PTHR30118">
    <property type="entry name" value="HTH-TYPE TRANSCRIPTIONAL REGULATOR LEUO-RELATED"/>
    <property type="match status" value="1"/>
</dbReference>
<feature type="domain" description="HTH lysR-type" evidence="6">
    <location>
        <begin position="12"/>
        <end position="57"/>
    </location>
</feature>
<evidence type="ECO:0000256" key="4">
    <source>
        <dbReference type="ARBA" id="ARBA00023125"/>
    </source>
</evidence>
<proteinExistence type="inferred from homology"/>
<organism evidence="7 8">
    <name type="scientific">Mesorhizobium newzealandense</name>
    <dbReference type="NCBI Taxonomy" id="1300302"/>
    <lineage>
        <taxon>Bacteria</taxon>
        <taxon>Pseudomonadati</taxon>
        <taxon>Pseudomonadota</taxon>
        <taxon>Alphaproteobacteria</taxon>
        <taxon>Hyphomicrobiales</taxon>
        <taxon>Phyllobacteriaceae</taxon>
        <taxon>Mesorhizobium</taxon>
    </lineage>
</organism>
<evidence type="ECO:0000256" key="3">
    <source>
        <dbReference type="ARBA" id="ARBA00023015"/>
    </source>
</evidence>
<comment type="caution">
    <text evidence="7">The sequence shown here is derived from an EMBL/GenBank/DDBJ whole genome shotgun (WGS) entry which is preliminary data.</text>
</comment>
<dbReference type="Pfam" id="PF00126">
    <property type="entry name" value="HTH_1"/>
    <property type="match status" value="1"/>
</dbReference>
<evidence type="ECO:0000256" key="2">
    <source>
        <dbReference type="ARBA" id="ARBA00022458"/>
    </source>
</evidence>
<dbReference type="Gene3D" id="1.10.10.10">
    <property type="entry name" value="Winged helix-like DNA-binding domain superfamily/Winged helix DNA-binding domain"/>
    <property type="match status" value="1"/>
</dbReference>
<dbReference type="SUPFAM" id="SSF46785">
    <property type="entry name" value="Winged helix' DNA-binding domain"/>
    <property type="match status" value="1"/>
</dbReference>
<name>A0ABW4UAK2_9HYPH</name>
<dbReference type="InterPro" id="IPR036388">
    <property type="entry name" value="WH-like_DNA-bd_sf"/>
</dbReference>
<evidence type="ECO:0000259" key="6">
    <source>
        <dbReference type="PROSITE" id="PS50931"/>
    </source>
</evidence>
<keyword evidence="5" id="KW-0804">Transcription</keyword>
<evidence type="ECO:0000256" key="1">
    <source>
        <dbReference type="ARBA" id="ARBA00009437"/>
    </source>
</evidence>
<keyword evidence="8" id="KW-1185">Reference proteome</keyword>
<dbReference type="PROSITE" id="PS50931">
    <property type="entry name" value="HTH_LYSR"/>
    <property type="match status" value="1"/>
</dbReference>
<keyword evidence="4" id="KW-0238">DNA-binding</keyword>
<dbReference type="RefSeq" id="WP_379100283.1">
    <property type="nucleotide sequence ID" value="NZ_JBHUGZ010000012.1"/>
</dbReference>
<reference evidence="8" key="1">
    <citation type="journal article" date="2019" name="Int. J. Syst. Evol. Microbiol.">
        <title>The Global Catalogue of Microorganisms (GCM) 10K type strain sequencing project: providing services to taxonomists for standard genome sequencing and annotation.</title>
        <authorList>
            <consortium name="The Broad Institute Genomics Platform"/>
            <consortium name="The Broad Institute Genome Sequencing Center for Infectious Disease"/>
            <person name="Wu L."/>
            <person name="Ma J."/>
        </authorList>
    </citation>
    <scope>NUCLEOTIDE SEQUENCE [LARGE SCALE GENOMIC DNA]</scope>
    <source>
        <strain evidence="8">CGMCC 1.16225</strain>
    </source>
</reference>
<keyword evidence="3" id="KW-0805">Transcription regulation</keyword>
<dbReference type="EMBL" id="JBHUGZ010000012">
    <property type="protein sequence ID" value="MFD1984513.1"/>
    <property type="molecule type" value="Genomic_DNA"/>
</dbReference>
<dbReference type="PANTHER" id="PTHR30118:SF15">
    <property type="entry name" value="TRANSCRIPTIONAL REGULATORY PROTEIN"/>
    <property type="match status" value="1"/>
</dbReference>
<accession>A0ABW4UAK2</accession>
<dbReference type="PRINTS" id="PR00039">
    <property type="entry name" value="HTHLYSR"/>
</dbReference>
<gene>
    <name evidence="7" type="ORF">ACFSOZ_18105</name>
</gene>
<evidence type="ECO:0000313" key="7">
    <source>
        <dbReference type="EMBL" id="MFD1984513.1"/>
    </source>
</evidence>
<evidence type="ECO:0000256" key="5">
    <source>
        <dbReference type="ARBA" id="ARBA00023163"/>
    </source>
</evidence>
<sequence>MTQVRRRFVWEIDWNLLRTFTVIVQEGSLTAARDKLSLSQPTISNALRRLEEHMGDR</sequence>